<gene>
    <name evidence="3" type="ORF">SAMN02982989_2808</name>
</gene>
<protein>
    <submittedName>
        <fullName evidence="3">Ribonuclease T2</fullName>
    </submittedName>
</protein>
<evidence type="ECO:0000313" key="3">
    <source>
        <dbReference type="EMBL" id="SMF50636.1"/>
    </source>
</evidence>
<evidence type="ECO:0000313" key="4">
    <source>
        <dbReference type="Proteomes" id="UP000192903"/>
    </source>
</evidence>
<dbReference type="GO" id="GO:0006401">
    <property type="term" value="P:RNA catabolic process"/>
    <property type="evidence" value="ECO:0007669"/>
    <property type="project" value="TreeGrafter"/>
</dbReference>
<dbReference type="GO" id="GO:0033897">
    <property type="term" value="F:ribonuclease T2 activity"/>
    <property type="evidence" value="ECO:0007669"/>
    <property type="project" value="InterPro"/>
</dbReference>
<dbReference type="PANTHER" id="PTHR11240:SF22">
    <property type="entry name" value="RIBONUCLEASE T2"/>
    <property type="match status" value="1"/>
</dbReference>
<dbReference type="EMBL" id="FXAF01000006">
    <property type="protein sequence ID" value="SMF50636.1"/>
    <property type="molecule type" value="Genomic_DNA"/>
</dbReference>
<evidence type="ECO:0000256" key="1">
    <source>
        <dbReference type="ARBA" id="ARBA00007469"/>
    </source>
</evidence>
<dbReference type="AlphaFoldDB" id="A0A1X7FEM9"/>
<proteinExistence type="inferred from homology"/>
<dbReference type="Proteomes" id="UP000192903">
    <property type="component" value="Unassembled WGS sequence"/>
</dbReference>
<evidence type="ECO:0000256" key="2">
    <source>
        <dbReference type="RuleBase" id="RU004328"/>
    </source>
</evidence>
<dbReference type="OrthoDB" id="4720638at2"/>
<sequence>MTLGNARLTDQPLQRSFLLFFFIFLVSAAAAKAQDRAGAFDFYVLSLSWSPTFCASQQGERNDRQCDADKDFRFIVHGLWPQYEKGYPEFCETREPRRVPRSVGEPLFDIMPSMGLIGHQWRKHGSCTGLGQRDYFTRIRQAFERIRLPSDLARGETAVTLSADEIEEKFIAANPGMSRRGISTSCEGRRLEEVRICLTKDLQFRDCAEVDADGCRISQITLPPAR</sequence>
<reference evidence="4" key="1">
    <citation type="submission" date="2017-04" db="EMBL/GenBank/DDBJ databases">
        <authorList>
            <person name="Varghese N."/>
            <person name="Submissions S."/>
        </authorList>
    </citation>
    <scope>NUCLEOTIDE SEQUENCE [LARGE SCALE GENOMIC DNA]</scope>
    <source>
        <strain evidence="4">B4P</strain>
    </source>
</reference>
<dbReference type="PROSITE" id="PS00530">
    <property type="entry name" value="RNASE_T2_1"/>
    <property type="match status" value="1"/>
</dbReference>
<dbReference type="CDD" id="cd01062">
    <property type="entry name" value="RNase_T2_prok"/>
    <property type="match status" value="1"/>
</dbReference>
<dbReference type="SUPFAM" id="SSF55895">
    <property type="entry name" value="Ribonuclease Rh-like"/>
    <property type="match status" value="1"/>
</dbReference>
<organism evidence="3 4">
    <name type="scientific">Xaviernesmea oryzae</name>
    <dbReference type="NCBI Taxonomy" id="464029"/>
    <lineage>
        <taxon>Bacteria</taxon>
        <taxon>Pseudomonadati</taxon>
        <taxon>Pseudomonadota</taxon>
        <taxon>Alphaproteobacteria</taxon>
        <taxon>Hyphomicrobiales</taxon>
        <taxon>Rhizobiaceae</taxon>
        <taxon>Rhizobium/Agrobacterium group</taxon>
        <taxon>Xaviernesmea</taxon>
    </lineage>
</organism>
<keyword evidence="4" id="KW-1185">Reference proteome</keyword>
<dbReference type="Pfam" id="PF00445">
    <property type="entry name" value="Ribonuclease_T2"/>
    <property type="match status" value="1"/>
</dbReference>
<dbReference type="InterPro" id="IPR018188">
    <property type="entry name" value="RNase_T2_His_AS_1"/>
</dbReference>
<name>A0A1X7FEM9_9HYPH</name>
<dbReference type="GO" id="GO:0003723">
    <property type="term" value="F:RNA binding"/>
    <property type="evidence" value="ECO:0007669"/>
    <property type="project" value="InterPro"/>
</dbReference>
<accession>A0A1X7FEM9</accession>
<dbReference type="InterPro" id="IPR039378">
    <property type="entry name" value="RNase_T2_prok"/>
</dbReference>
<dbReference type="Gene3D" id="3.90.730.10">
    <property type="entry name" value="Ribonuclease T2-like"/>
    <property type="match status" value="1"/>
</dbReference>
<dbReference type="InterPro" id="IPR036430">
    <property type="entry name" value="RNase_T2-like_sf"/>
</dbReference>
<dbReference type="InterPro" id="IPR001568">
    <property type="entry name" value="RNase_T2-like"/>
</dbReference>
<dbReference type="PANTHER" id="PTHR11240">
    <property type="entry name" value="RIBONUCLEASE T2"/>
    <property type="match status" value="1"/>
</dbReference>
<dbReference type="STRING" id="464029.SAMN02982989_2808"/>
<comment type="similarity">
    <text evidence="1 2">Belongs to the RNase T2 family.</text>
</comment>